<feature type="transmembrane region" description="Helical" evidence="1">
    <location>
        <begin position="49"/>
        <end position="70"/>
    </location>
</feature>
<evidence type="ECO:0000259" key="2">
    <source>
        <dbReference type="Pfam" id="PF04024"/>
    </source>
</evidence>
<reference evidence="3" key="1">
    <citation type="submission" date="2018-05" db="EMBL/GenBank/DDBJ databases">
        <authorList>
            <person name="Lanie J.A."/>
            <person name="Ng W.-L."/>
            <person name="Kazmierczak K.M."/>
            <person name="Andrzejewski T.M."/>
            <person name="Davidsen T.M."/>
            <person name="Wayne K.J."/>
            <person name="Tettelin H."/>
            <person name="Glass J.I."/>
            <person name="Rusch D."/>
            <person name="Podicherti R."/>
            <person name="Tsui H.-C.T."/>
            <person name="Winkler M.E."/>
        </authorList>
    </citation>
    <scope>NUCLEOTIDE SEQUENCE</scope>
</reference>
<dbReference type="InterPro" id="IPR007168">
    <property type="entry name" value="Phageshock_PspC_N"/>
</dbReference>
<sequence length="98" mass="11564">MMFAFWIMHGLIRRYRGTLPEHPLSKNWWLGVCADVSKTLDIPAGAVRFFVLLYTPLGLGLIFYFIYYWFIINRVSIPLLTPEHEIQITKIKSYYFGS</sequence>
<feature type="domain" description="Phage shock protein PspC N-terminal" evidence="2">
    <location>
        <begin position="26"/>
        <end position="71"/>
    </location>
</feature>
<evidence type="ECO:0000313" key="3">
    <source>
        <dbReference type="EMBL" id="SVB55378.1"/>
    </source>
</evidence>
<dbReference type="EMBL" id="UINC01046850">
    <property type="protein sequence ID" value="SVB55378.1"/>
    <property type="molecule type" value="Genomic_DNA"/>
</dbReference>
<proteinExistence type="predicted"/>
<keyword evidence="1" id="KW-1133">Transmembrane helix</keyword>
<dbReference type="Pfam" id="PF04024">
    <property type="entry name" value="PspC"/>
    <property type="match status" value="1"/>
</dbReference>
<gene>
    <name evidence="3" type="ORF">METZ01_LOCUS208232</name>
</gene>
<accession>A0A382EXG8</accession>
<protein>
    <recommendedName>
        <fullName evidence="2">Phage shock protein PspC N-terminal domain-containing protein</fullName>
    </recommendedName>
</protein>
<evidence type="ECO:0000256" key="1">
    <source>
        <dbReference type="SAM" id="Phobius"/>
    </source>
</evidence>
<name>A0A382EXG8_9ZZZZ</name>
<dbReference type="AlphaFoldDB" id="A0A382EXG8"/>
<keyword evidence="1" id="KW-0812">Transmembrane</keyword>
<organism evidence="3">
    <name type="scientific">marine metagenome</name>
    <dbReference type="NCBI Taxonomy" id="408172"/>
    <lineage>
        <taxon>unclassified sequences</taxon>
        <taxon>metagenomes</taxon>
        <taxon>ecological metagenomes</taxon>
    </lineage>
</organism>
<keyword evidence="1" id="KW-0472">Membrane</keyword>